<dbReference type="GO" id="GO:0000502">
    <property type="term" value="C:proteasome complex"/>
    <property type="evidence" value="ECO:0007669"/>
    <property type="project" value="UniProtKB-KW"/>
</dbReference>
<keyword evidence="2" id="KW-0647">Proteasome</keyword>
<gene>
    <name evidence="2" type="ORF">AVDCRST_MAG24-695</name>
</gene>
<proteinExistence type="predicted"/>
<protein>
    <submittedName>
        <fullName evidence="2">Bacterial proteasome-activating AAA-ATPase (PAN)</fullName>
    </submittedName>
</protein>
<evidence type="ECO:0000256" key="1">
    <source>
        <dbReference type="SAM" id="MobiDB-lite"/>
    </source>
</evidence>
<reference evidence="2" key="1">
    <citation type="submission" date="2020-02" db="EMBL/GenBank/DDBJ databases">
        <authorList>
            <person name="Meier V. D."/>
        </authorList>
    </citation>
    <scope>NUCLEOTIDE SEQUENCE</scope>
    <source>
        <strain evidence="2">AVDCRST_MAG24</strain>
    </source>
</reference>
<evidence type="ECO:0000313" key="2">
    <source>
        <dbReference type="EMBL" id="CAA9328453.1"/>
    </source>
</evidence>
<sequence>QGLPRDRRQGPAPAAPHDGLRRRVQGERGPAQHHQPRRLGPHLGQEGRADRLHPHARHQRQGPGERQVHRHGRQHGAVPL</sequence>
<organism evidence="2">
    <name type="scientific">uncultured Nocardioidaceae bacterium</name>
    <dbReference type="NCBI Taxonomy" id="253824"/>
    <lineage>
        <taxon>Bacteria</taxon>
        <taxon>Bacillati</taxon>
        <taxon>Actinomycetota</taxon>
        <taxon>Actinomycetes</taxon>
        <taxon>Propionibacteriales</taxon>
        <taxon>Nocardioidaceae</taxon>
        <taxon>environmental samples</taxon>
    </lineage>
</organism>
<name>A0A6J4LCH3_9ACTN</name>
<feature type="non-terminal residue" evidence="2">
    <location>
        <position position="1"/>
    </location>
</feature>
<feature type="region of interest" description="Disordered" evidence="1">
    <location>
        <begin position="1"/>
        <end position="80"/>
    </location>
</feature>
<dbReference type="AlphaFoldDB" id="A0A6J4LCH3"/>
<dbReference type="EMBL" id="CADCUF010000102">
    <property type="protein sequence ID" value="CAA9328453.1"/>
    <property type="molecule type" value="Genomic_DNA"/>
</dbReference>
<accession>A0A6J4LCH3</accession>
<feature type="non-terminal residue" evidence="2">
    <location>
        <position position="80"/>
    </location>
</feature>